<dbReference type="Proteomes" id="UP000266673">
    <property type="component" value="Unassembled WGS sequence"/>
</dbReference>
<reference evidence="1 2" key="1">
    <citation type="submission" date="2018-06" db="EMBL/GenBank/DDBJ databases">
        <title>Comparative genomics reveals the genomic features of Rhizophagus irregularis, R. cerebriforme, R. diaphanum and Gigaspora rosea, and their symbiotic lifestyle signature.</title>
        <authorList>
            <person name="Morin E."/>
            <person name="San Clemente H."/>
            <person name="Chen E.C.H."/>
            <person name="De La Providencia I."/>
            <person name="Hainaut M."/>
            <person name="Kuo A."/>
            <person name="Kohler A."/>
            <person name="Murat C."/>
            <person name="Tang N."/>
            <person name="Roy S."/>
            <person name="Loubradou J."/>
            <person name="Henrissat B."/>
            <person name="Grigoriev I.V."/>
            <person name="Corradi N."/>
            <person name="Roux C."/>
            <person name="Martin F.M."/>
        </authorList>
    </citation>
    <scope>NUCLEOTIDE SEQUENCE [LARGE SCALE GENOMIC DNA]</scope>
    <source>
        <strain evidence="1 2">DAOM 194757</strain>
    </source>
</reference>
<keyword evidence="2" id="KW-1185">Reference proteome</keyword>
<dbReference type="EMBL" id="QKWP01002712">
    <property type="protein sequence ID" value="RIB02384.1"/>
    <property type="molecule type" value="Genomic_DNA"/>
</dbReference>
<dbReference type="OrthoDB" id="2422165at2759"/>
<protein>
    <submittedName>
        <fullName evidence="1">Uncharacterized protein</fullName>
    </submittedName>
</protein>
<dbReference type="GO" id="GO:0003924">
    <property type="term" value="F:GTPase activity"/>
    <property type="evidence" value="ECO:0007669"/>
    <property type="project" value="InterPro"/>
</dbReference>
<dbReference type="Pfam" id="PF00071">
    <property type="entry name" value="Ras"/>
    <property type="match status" value="1"/>
</dbReference>
<gene>
    <name evidence="1" type="ORF">C2G38_885716</name>
</gene>
<proteinExistence type="predicted"/>
<dbReference type="SUPFAM" id="SSF52540">
    <property type="entry name" value="P-loop containing nucleoside triphosphate hydrolases"/>
    <property type="match status" value="1"/>
</dbReference>
<comment type="caution">
    <text evidence="1">The sequence shown here is derived from an EMBL/GenBank/DDBJ whole genome shotgun (WGS) entry which is preliminary data.</text>
</comment>
<organism evidence="1 2">
    <name type="scientific">Gigaspora rosea</name>
    <dbReference type="NCBI Taxonomy" id="44941"/>
    <lineage>
        <taxon>Eukaryota</taxon>
        <taxon>Fungi</taxon>
        <taxon>Fungi incertae sedis</taxon>
        <taxon>Mucoromycota</taxon>
        <taxon>Glomeromycotina</taxon>
        <taxon>Glomeromycetes</taxon>
        <taxon>Diversisporales</taxon>
        <taxon>Gigasporaceae</taxon>
        <taxon>Gigaspora</taxon>
    </lineage>
</organism>
<dbReference type="Gene3D" id="3.40.50.300">
    <property type="entry name" value="P-loop containing nucleotide triphosphate hydrolases"/>
    <property type="match status" value="1"/>
</dbReference>
<dbReference type="GO" id="GO:0005525">
    <property type="term" value="F:GTP binding"/>
    <property type="evidence" value="ECO:0007669"/>
    <property type="project" value="InterPro"/>
</dbReference>
<dbReference type="InterPro" id="IPR027417">
    <property type="entry name" value="P-loop_NTPase"/>
</dbReference>
<name>A0A397TWU3_9GLOM</name>
<evidence type="ECO:0000313" key="2">
    <source>
        <dbReference type="Proteomes" id="UP000266673"/>
    </source>
</evidence>
<accession>A0A397TWU3</accession>
<sequence>MKEDYDFFLRIGVDGERGVGKSGLIYKFAHDDFINGVYKNTLHTYITTTHIQLDGYIIKVEFLETGINKIILMP</sequence>
<dbReference type="InterPro" id="IPR001806">
    <property type="entry name" value="Small_GTPase"/>
</dbReference>
<evidence type="ECO:0000313" key="1">
    <source>
        <dbReference type="EMBL" id="RIB02384.1"/>
    </source>
</evidence>
<dbReference type="AlphaFoldDB" id="A0A397TWU3"/>